<sequence>MTALAASGGQHPPAAVLCGLGTAQAELRVPNAAISARLGVADDWILTRTGIVERRRASAGTSTADLAVRAAAAALKSSGTETVDVVILATATPDHRMPGTAPEVAARLGLHGIAAFDIAAACTGLSYALQVARGFVADGAAQRALVITVDRLSHLTDPDDRTTAALFGDGAAALVVRRGQVGEPGAVGPVILGADGRHADALVVPHGQFMRMRGREVFQHAVTRMSQAAEQAAAAAGWSLGDVDRFVPHQANSRITEAVGRRLHFDGGRVLGDIAHLGNTSAASILFALAHAACDGALRPGHRVLLAAFGAGLTWGATTLTWPDVPCVADRPDPSHRLEAAR</sequence>
<evidence type="ECO:0000313" key="13">
    <source>
        <dbReference type="Proteomes" id="UP000275401"/>
    </source>
</evidence>
<comment type="similarity">
    <text evidence="2">Belongs to the thiolase-like superfamily. FabH family.</text>
</comment>
<evidence type="ECO:0000256" key="3">
    <source>
        <dbReference type="ARBA" id="ARBA00022490"/>
    </source>
</evidence>
<evidence type="ECO:0000256" key="5">
    <source>
        <dbReference type="ARBA" id="ARBA00022679"/>
    </source>
</evidence>
<evidence type="ECO:0000256" key="8">
    <source>
        <dbReference type="ARBA" id="ARBA00023160"/>
    </source>
</evidence>
<comment type="caution">
    <text evidence="12">The sequence shown here is derived from an EMBL/GenBank/DDBJ whole genome shotgun (WGS) entry which is preliminary data.</text>
</comment>
<dbReference type="RefSeq" id="WP_123100550.1">
    <property type="nucleotide sequence ID" value="NZ_RIBZ01000203.1"/>
</dbReference>
<dbReference type="PANTHER" id="PTHR34069">
    <property type="entry name" value="3-OXOACYL-[ACYL-CARRIER-PROTEIN] SYNTHASE 3"/>
    <property type="match status" value="1"/>
</dbReference>
<keyword evidence="13" id="KW-1185">Reference proteome</keyword>
<evidence type="ECO:0000259" key="10">
    <source>
        <dbReference type="Pfam" id="PF08541"/>
    </source>
</evidence>
<comment type="pathway">
    <text evidence="1">Lipid metabolism.</text>
</comment>
<name>A0A3M8WBX8_9ACTN</name>
<feature type="domain" description="Beta-ketoacyl-[acyl-carrier-protein] synthase III N-terminal" evidence="11">
    <location>
        <begin position="116"/>
        <end position="196"/>
    </location>
</feature>
<evidence type="ECO:0000256" key="6">
    <source>
        <dbReference type="ARBA" id="ARBA00022832"/>
    </source>
</evidence>
<dbReference type="EMBL" id="RIBZ01000203">
    <property type="protein sequence ID" value="RNG26241.1"/>
    <property type="molecule type" value="Genomic_DNA"/>
</dbReference>
<reference evidence="12 13" key="1">
    <citation type="submission" date="2018-11" db="EMBL/GenBank/DDBJ databases">
        <title>The Potential of Streptomyces as Biocontrol Agents against the Tomato grey mould, Botrytis cinerea (Gray mold) Frontiers in Microbiology.</title>
        <authorList>
            <person name="Li D."/>
        </authorList>
    </citation>
    <scope>NUCLEOTIDE SEQUENCE [LARGE SCALE GENOMIC DNA]</scope>
    <source>
        <strain evidence="12 13">NEAU-LD23</strain>
    </source>
</reference>
<evidence type="ECO:0000256" key="1">
    <source>
        <dbReference type="ARBA" id="ARBA00005189"/>
    </source>
</evidence>
<protein>
    <submittedName>
        <fullName evidence="12">Beta-ketoacyl-ACP synthase III</fullName>
        <ecNumber evidence="12">2.3.1.180</ecNumber>
    </submittedName>
</protein>
<gene>
    <name evidence="12" type="primary">fabH</name>
    <name evidence="12" type="ORF">EEJ42_15685</name>
</gene>
<dbReference type="EC" id="2.3.1.180" evidence="12"/>
<keyword evidence="6" id="KW-0276">Fatty acid metabolism</keyword>
<dbReference type="InterPro" id="IPR013747">
    <property type="entry name" value="ACP_syn_III_C"/>
</dbReference>
<feature type="domain" description="Beta-ketoacyl-[acyl-carrier-protein] synthase III C-terminal" evidence="10">
    <location>
        <begin position="234"/>
        <end position="322"/>
    </location>
</feature>
<dbReference type="PANTHER" id="PTHR34069:SF2">
    <property type="entry name" value="BETA-KETOACYL-[ACYL-CARRIER-PROTEIN] SYNTHASE III"/>
    <property type="match status" value="1"/>
</dbReference>
<dbReference type="NCBIfam" id="TIGR00747">
    <property type="entry name" value="fabH"/>
    <property type="match status" value="1"/>
</dbReference>
<keyword evidence="4" id="KW-0444">Lipid biosynthesis</keyword>
<organism evidence="12 13">
    <name type="scientific">Streptomyces botrytidirepellens</name>
    <dbReference type="NCBI Taxonomy" id="2486417"/>
    <lineage>
        <taxon>Bacteria</taxon>
        <taxon>Bacillati</taxon>
        <taxon>Actinomycetota</taxon>
        <taxon>Actinomycetes</taxon>
        <taxon>Kitasatosporales</taxon>
        <taxon>Streptomycetaceae</taxon>
        <taxon>Streptomyces</taxon>
    </lineage>
</organism>
<dbReference type="InterPro" id="IPR013751">
    <property type="entry name" value="ACP_syn_III_N"/>
</dbReference>
<dbReference type="GO" id="GO:0044550">
    <property type="term" value="P:secondary metabolite biosynthetic process"/>
    <property type="evidence" value="ECO:0007669"/>
    <property type="project" value="TreeGrafter"/>
</dbReference>
<keyword evidence="8" id="KW-0275">Fatty acid biosynthesis</keyword>
<dbReference type="GO" id="GO:0006633">
    <property type="term" value="P:fatty acid biosynthetic process"/>
    <property type="evidence" value="ECO:0007669"/>
    <property type="project" value="UniProtKB-KW"/>
</dbReference>
<dbReference type="Gene3D" id="3.40.47.10">
    <property type="match status" value="2"/>
</dbReference>
<dbReference type="NCBIfam" id="NF006829">
    <property type="entry name" value="PRK09352.1"/>
    <property type="match status" value="1"/>
</dbReference>
<evidence type="ECO:0000256" key="2">
    <source>
        <dbReference type="ARBA" id="ARBA00008642"/>
    </source>
</evidence>
<keyword evidence="5 12" id="KW-0808">Transferase</keyword>
<dbReference type="InterPro" id="IPR016039">
    <property type="entry name" value="Thiolase-like"/>
</dbReference>
<evidence type="ECO:0000313" key="12">
    <source>
        <dbReference type="EMBL" id="RNG26241.1"/>
    </source>
</evidence>
<dbReference type="Pfam" id="PF08541">
    <property type="entry name" value="ACP_syn_III_C"/>
    <property type="match status" value="1"/>
</dbReference>
<dbReference type="CDD" id="cd00830">
    <property type="entry name" value="KAS_III"/>
    <property type="match status" value="1"/>
</dbReference>
<dbReference type="InterPro" id="IPR004655">
    <property type="entry name" value="FabH"/>
</dbReference>
<dbReference type="AlphaFoldDB" id="A0A3M8WBX8"/>
<accession>A0A3M8WBX8</accession>
<proteinExistence type="inferred from homology"/>
<dbReference type="Pfam" id="PF08545">
    <property type="entry name" value="ACP_syn_III"/>
    <property type="match status" value="1"/>
</dbReference>
<dbReference type="GO" id="GO:0004315">
    <property type="term" value="F:3-oxoacyl-[acyl-carrier-protein] synthase activity"/>
    <property type="evidence" value="ECO:0007669"/>
    <property type="project" value="InterPro"/>
</dbReference>
<keyword evidence="9 12" id="KW-0012">Acyltransferase</keyword>
<keyword evidence="7" id="KW-0443">Lipid metabolism</keyword>
<dbReference type="SUPFAM" id="SSF53901">
    <property type="entry name" value="Thiolase-like"/>
    <property type="match status" value="1"/>
</dbReference>
<dbReference type="Proteomes" id="UP000275401">
    <property type="component" value="Unassembled WGS sequence"/>
</dbReference>
<evidence type="ECO:0000259" key="11">
    <source>
        <dbReference type="Pfam" id="PF08545"/>
    </source>
</evidence>
<dbReference type="GO" id="GO:0033818">
    <property type="term" value="F:beta-ketoacyl-acyl-carrier-protein synthase III activity"/>
    <property type="evidence" value="ECO:0007669"/>
    <property type="project" value="UniProtKB-EC"/>
</dbReference>
<evidence type="ECO:0000256" key="7">
    <source>
        <dbReference type="ARBA" id="ARBA00023098"/>
    </source>
</evidence>
<evidence type="ECO:0000256" key="9">
    <source>
        <dbReference type="ARBA" id="ARBA00023315"/>
    </source>
</evidence>
<evidence type="ECO:0000256" key="4">
    <source>
        <dbReference type="ARBA" id="ARBA00022516"/>
    </source>
</evidence>
<keyword evidence="3" id="KW-0963">Cytoplasm</keyword>